<dbReference type="EMBL" id="WNKU01000013">
    <property type="protein sequence ID" value="MTV49621.1"/>
    <property type="molecule type" value="Genomic_DNA"/>
</dbReference>
<protein>
    <submittedName>
        <fullName evidence="2">Uncharacterized protein</fullName>
    </submittedName>
</protein>
<sequence>MKNNASDQETLIIREVGPDGTHTRKLTNTVDMGAGDTSEGQAKNEG</sequence>
<dbReference type="Proteomes" id="UP000430670">
    <property type="component" value="Unassembled WGS sequence"/>
</dbReference>
<gene>
    <name evidence="2" type="ORF">GJ688_11605</name>
</gene>
<comment type="caution">
    <text evidence="2">The sequence shown here is derived from an EMBL/GenBank/DDBJ whole genome shotgun (WGS) entry which is preliminary data.</text>
</comment>
<accession>A0A6I3SL05</accession>
<evidence type="ECO:0000256" key="1">
    <source>
        <dbReference type="SAM" id="MobiDB-lite"/>
    </source>
</evidence>
<reference evidence="2 3" key="1">
    <citation type="submission" date="2019-11" db="EMBL/GenBank/DDBJ databases">
        <title>Whole-genome sequence of a the green, strictly anaerobic photosynthetic bacterium Heliobacillus mobilis DSM 6151.</title>
        <authorList>
            <person name="Kyndt J.A."/>
            <person name="Meyer T.E."/>
        </authorList>
    </citation>
    <scope>NUCLEOTIDE SEQUENCE [LARGE SCALE GENOMIC DNA]</scope>
    <source>
        <strain evidence="2 3">DSM 6151</strain>
    </source>
</reference>
<dbReference type="AlphaFoldDB" id="A0A6I3SL05"/>
<dbReference type="RefSeq" id="WP_155476721.1">
    <property type="nucleotide sequence ID" value="NZ_WNKU01000013.1"/>
</dbReference>
<dbReference type="OrthoDB" id="9973043at2"/>
<feature type="region of interest" description="Disordered" evidence="1">
    <location>
        <begin position="1"/>
        <end position="46"/>
    </location>
</feature>
<name>A0A6I3SL05_HELMO</name>
<organism evidence="2 3">
    <name type="scientific">Heliobacterium mobile</name>
    <name type="common">Heliobacillus mobilis</name>
    <dbReference type="NCBI Taxonomy" id="28064"/>
    <lineage>
        <taxon>Bacteria</taxon>
        <taxon>Bacillati</taxon>
        <taxon>Bacillota</taxon>
        <taxon>Clostridia</taxon>
        <taxon>Eubacteriales</taxon>
        <taxon>Heliobacteriaceae</taxon>
        <taxon>Heliobacterium</taxon>
    </lineage>
</organism>
<proteinExistence type="predicted"/>
<evidence type="ECO:0000313" key="3">
    <source>
        <dbReference type="Proteomes" id="UP000430670"/>
    </source>
</evidence>
<keyword evidence="3" id="KW-1185">Reference proteome</keyword>
<evidence type="ECO:0000313" key="2">
    <source>
        <dbReference type="EMBL" id="MTV49621.1"/>
    </source>
</evidence>